<dbReference type="Gene3D" id="1.10.530.10">
    <property type="match status" value="1"/>
</dbReference>
<evidence type="ECO:0000313" key="5">
    <source>
        <dbReference type="Proteomes" id="UP000199647"/>
    </source>
</evidence>
<organism evidence="4 5">
    <name type="scientific">Faunimonas pinastri</name>
    <dbReference type="NCBI Taxonomy" id="1855383"/>
    <lineage>
        <taxon>Bacteria</taxon>
        <taxon>Pseudomonadati</taxon>
        <taxon>Pseudomonadota</taxon>
        <taxon>Alphaproteobacteria</taxon>
        <taxon>Hyphomicrobiales</taxon>
        <taxon>Afifellaceae</taxon>
        <taxon>Faunimonas</taxon>
    </lineage>
</organism>
<dbReference type="InterPro" id="IPR008258">
    <property type="entry name" value="Transglycosylase_SLT_dom_1"/>
</dbReference>
<gene>
    <name evidence="4" type="ORF">SAMN05216548_104201</name>
</gene>
<dbReference type="Pfam" id="PF01464">
    <property type="entry name" value="SLT"/>
    <property type="match status" value="1"/>
</dbReference>
<feature type="domain" description="Transglycosylase SLT" evidence="3">
    <location>
        <begin position="13"/>
        <end position="110"/>
    </location>
</feature>
<dbReference type="EMBL" id="FOFG01000004">
    <property type="protein sequence ID" value="SEQ40956.1"/>
    <property type="molecule type" value="Genomic_DNA"/>
</dbReference>
<dbReference type="STRING" id="1855383.SAMN05216548_104201"/>
<dbReference type="AlphaFoldDB" id="A0A1H9FSW2"/>
<dbReference type="SUPFAM" id="SSF53955">
    <property type="entry name" value="Lysozyme-like"/>
    <property type="match status" value="1"/>
</dbReference>
<sequence>MARANAPAAIESLIAKHARANGIPVELARAVVQIESRFNPRAAAGGAIGLMQIKAQTARGVGYHGSVAGLYDPETNITYGMKYLAQAHELGGGSVCRTILKYNAGVAATSMNATSARYCSMVKSIMGAAADEPDERVATISDVDTSKPGLL</sequence>
<evidence type="ECO:0000259" key="3">
    <source>
        <dbReference type="Pfam" id="PF01464"/>
    </source>
</evidence>
<keyword evidence="5" id="KW-1185">Reference proteome</keyword>
<dbReference type="RefSeq" id="WP_346432142.1">
    <property type="nucleotide sequence ID" value="NZ_FOFG01000004.1"/>
</dbReference>
<protein>
    <submittedName>
        <fullName evidence="4">Transglycosylase SLT domain-containing protein</fullName>
    </submittedName>
</protein>
<dbReference type="PANTHER" id="PTHR37423">
    <property type="entry name" value="SOLUBLE LYTIC MUREIN TRANSGLYCOSYLASE-RELATED"/>
    <property type="match status" value="1"/>
</dbReference>
<evidence type="ECO:0000256" key="2">
    <source>
        <dbReference type="ARBA" id="ARBA00009387"/>
    </source>
</evidence>
<proteinExistence type="inferred from homology"/>
<dbReference type="Proteomes" id="UP000199647">
    <property type="component" value="Unassembled WGS sequence"/>
</dbReference>
<comment type="similarity">
    <text evidence="2">Belongs to the virb1 family.</text>
</comment>
<accession>A0A1H9FSW2</accession>
<dbReference type="InterPro" id="IPR023346">
    <property type="entry name" value="Lysozyme-like_dom_sf"/>
</dbReference>
<reference evidence="4 5" key="1">
    <citation type="submission" date="2016-10" db="EMBL/GenBank/DDBJ databases">
        <authorList>
            <person name="de Groot N.N."/>
        </authorList>
    </citation>
    <scope>NUCLEOTIDE SEQUENCE [LARGE SCALE GENOMIC DNA]</scope>
    <source>
        <strain evidence="4 5">A52C2</strain>
    </source>
</reference>
<evidence type="ECO:0000256" key="1">
    <source>
        <dbReference type="ARBA" id="ARBA00007734"/>
    </source>
</evidence>
<comment type="similarity">
    <text evidence="1">Belongs to the transglycosylase Slt family.</text>
</comment>
<name>A0A1H9FSW2_9HYPH</name>
<evidence type="ECO:0000313" key="4">
    <source>
        <dbReference type="EMBL" id="SEQ40956.1"/>
    </source>
</evidence>
<dbReference type="PANTHER" id="PTHR37423:SF2">
    <property type="entry name" value="MEMBRANE-BOUND LYTIC MUREIN TRANSGLYCOSYLASE C"/>
    <property type="match status" value="1"/>
</dbReference>